<dbReference type="PANTHER" id="PTHR46042">
    <property type="entry name" value="DIPHTHINE METHYLTRANSFERASE"/>
    <property type="match status" value="1"/>
</dbReference>
<comment type="catalytic activity">
    <reaction evidence="7">
        <text>diphthine methyl ester-[translation elongation factor 2] + H2O = diphthine-[translation elongation factor 2] + methanol + H(+)</text>
        <dbReference type="Rhea" id="RHEA:42656"/>
        <dbReference type="Rhea" id="RHEA-COMP:10172"/>
        <dbReference type="Rhea" id="RHEA-COMP:10173"/>
        <dbReference type="ChEBI" id="CHEBI:15377"/>
        <dbReference type="ChEBI" id="CHEBI:15378"/>
        <dbReference type="ChEBI" id="CHEBI:17790"/>
        <dbReference type="ChEBI" id="CHEBI:79005"/>
        <dbReference type="ChEBI" id="CHEBI:82696"/>
        <dbReference type="EC" id="3.1.1.97"/>
    </reaction>
</comment>
<keyword evidence="2" id="KW-0853">WD repeat</keyword>
<evidence type="ECO:0000256" key="6">
    <source>
        <dbReference type="ARBA" id="ARBA00039131"/>
    </source>
</evidence>
<dbReference type="EC" id="3.1.1.97" evidence="6"/>
<evidence type="ECO:0000313" key="9">
    <source>
        <dbReference type="Proteomes" id="UP000751190"/>
    </source>
</evidence>
<keyword evidence="9" id="KW-1185">Reference proteome</keyword>
<dbReference type="InterPro" id="IPR052415">
    <property type="entry name" value="Diphthine_MTase"/>
</dbReference>
<dbReference type="EMBL" id="JAGTXO010000044">
    <property type="protein sequence ID" value="KAG8459089.1"/>
    <property type="molecule type" value="Genomic_DNA"/>
</dbReference>
<reference evidence="8" key="1">
    <citation type="submission" date="2021-05" db="EMBL/GenBank/DDBJ databases">
        <title>The genome of the haptophyte Pavlova lutheri (Diacronema luteri, Pavlovales) - a model for lipid biosynthesis in eukaryotic algae.</title>
        <authorList>
            <person name="Hulatt C.J."/>
            <person name="Posewitz M.C."/>
        </authorList>
    </citation>
    <scope>NUCLEOTIDE SEQUENCE</scope>
    <source>
        <strain evidence="8">NIVA-4/92</strain>
    </source>
</reference>
<evidence type="ECO:0000256" key="7">
    <source>
        <dbReference type="ARBA" id="ARBA00047551"/>
    </source>
</evidence>
<keyword evidence="4" id="KW-0378">Hydrolase</keyword>
<keyword evidence="3" id="KW-0677">Repeat</keyword>
<dbReference type="Gene3D" id="2.130.10.10">
    <property type="entry name" value="YVTN repeat-like/Quinoprotein amine dehydrogenase"/>
    <property type="match status" value="1"/>
</dbReference>
<evidence type="ECO:0000256" key="1">
    <source>
        <dbReference type="ARBA" id="ARBA00005156"/>
    </source>
</evidence>
<accession>A0A8J5X8B0</accession>
<dbReference type="GO" id="GO:0061685">
    <property type="term" value="F:diphthine methylesterase activity"/>
    <property type="evidence" value="ECO:0007669"/>
    <property type="project" value="UniProtKB-EC"/>
</dbReference>
<evidence type="ECO:0000256" key="3">
    <source>
        <dbReference type="ARBA" id="ARBA00022737"/>
    </source>
</evidence>
<name>A0A8J5X8B0_DIALT</name>
<gene>
    <name evidence="8" type="ORF">KFE25_002496</name>
</gene>
<dbReference type="OMA" id="KWEARSI"/>
<evidence type="ECO:0000313" key="8">
    <source>
        <dbReference type="EMBL" id="KAG8459089.1"/>
    </source>
</evidence>
<comment type="pathway">
    <text evidence="1">Protein modification; peptidyl-diphthamide biosynthesis.</text>
</comment>
<dbReference type="SMART" id="SM00320">
    <property type="entry name" value="WD40"/>
    <property type="match status" value="2"/>
</dbReference>
<dbReference type="PANTHER" id="PTHR46042:SF1">
    <property type="entry name" value="DIPHTHINE METHYLTRANSFERASE"/>
    <property type="match status" value="1"/>
</dbReference>
<evidence type="ECO:0000256" key="4">
    <source>
        <dbReference type="ARBA" id="ARBA00022801"/>
    </source>
</evidence>
<dbReference type="AlphaFoldDB" id="A0A8J5X8B0"/>
<proteinExistence type="inferred from homology"/>
<protein>
    <recommendedName>
        <fullName evidence="6">methylated diphthine methylhydrolase</fullName>
        <ecNumber evidence="6">3.1.1.97</ecNumber>
    </recommendedName>
</protein>
<dbReference type="InterPro" id="IPR001680">
    <property type="entry name" value="WD40_rpt"/>
</dbReference>
<sequence length="403" mass="42096">MADDGLASSELCAVNTGLHADVVAFCPWARCVDVLACATYELRDGVRVGRLHLYSARASASAAGWEASESSVATTAPTLHAEAQFECAGIFDASWLPPPAGGSADGCLLALACADGGVECVRASRARVGGPVSLGAVTRCALPDASGTRLFCLTADWAWARDASAGTDGAPGGTASTGAEPRARLAACDNSGRAHIFSLDGASPELVCSWQAHSLEIWTATHQRIDGGLLLTGADDCALRGWDARAVERPAVANGKGHAMGVTSIHTDPRAEHIVLTGSYDEHVRAIDLRMAQRELCSIALGGGVWCARWHPHVAGAIVAACMHNGFHFARACEGHARLERVGACAARDVGDSLAYGADWSHEPPRGASVLGATCSFYDRTLRLWTASRAAVMDPEMRLSVRV</sequence>
<evidence type="ECO:0000256" key="5">
    <source>
        <dbReference type="ARBA" id="ARBA00038092"/>
    </source>
</evidence>
<dbReference type="OrthoDB" id="1930760at2759"/>
<organism evidence="8 9">
    <name type="scientific">Diacronema lutheri</name>
    <name type="common">Unicellular marine alga</name>
    <name type="synonym">Monochrysis lutheri</name>
    <dbReference type="NCBI Taxonomy" id="2081491"/>
    <lineage>
        <taxon>Eukaryota</taxon>
        <taxon>Haptista</taxon>
        <taxon>Haptophyta</taxon>
        <taxon>Pavlovophyceae</taxon>
        <taxon>Pavlovales</taxon>
        <taxon>Pavlovaceae</taxon>
        <taxon>Diacronema</taxon>
    </lineage>
</organism>
<comment type="similarity">
    <text evidence="5">Belongs to the DPH7 family.</text>
</comment>
<dbReference type="SUPFAM" id="SSF50978">
    <property type="entry name" value="WD40 repeat-like"/>
    <property type="match status" value="1"/>
</dbReference>
<comment type="caution">
    <text evidence="8">The sequence shown here is derived from an EMBL/GenBank/DDBJ whole genome shotgun (WGS) entry which is preliminary data.</text>
</comment>
<dbReference type="GO" id="GO:0005737">
    <property type="term" value="C:cytoplasm"/>
    <property type="evidence" value="ECO:0007669"/>
    <property type="project" value="TreeGrafter"/>
</dbReference>
<evidence type="ECO:0000256" key="2">
    <source>
        <dbReference type="ARBA" id="ARBA00022574"/>
    </source>
</evidence>
<dbReference type="InterPro" id="IPR036322">
    <property type="entry name" value="WD40_repeat_dom_sf"/>
</dbReference>
<dbReference type="GO" id="GO:0017183">
    <property type="term" value="P:protein histidyl modification to diphthamide"/>
    <property type="evidence" value="ECO:0007669"/>
    <property type="project" value="TreeGrafter"/>
</dbReference>
<dbReference type="InterPro" id="IPR015943">
    <property type="entry name" value="WD40/YVTN_repeat-like_dom_sf"/>
</dbReference>
<dbReference type="Proteomes" id="UP000751190">
    <property type="component" value="Unassembled WGS sequence"/>
</dbReference>